<name>A0A0R1J7X6_9LACO</name>
<evidence type="ECO:0000313" key="3">
    <source>
        <dbReference type="EMBL" id="KRK64937.1"/>
    </source>
</evidence>
<organism evidence="3 4">
    <name type="scientific">Companilactobacillus tucceti DSM 20183</name>
    <dbReference type="NCBI Taxonomy" id="1423811"/>
    <lineage>
        <taxon>Bacteria</taxon>
        <taxon>Bacillati</taxon>
        <taxon>Bacillota</taxon>
        <taxon>Bacilli</taxon>
        <taxon>Lactobacillales</taxon>
        <taxon>Lactobacillaceae</taxon>
        <taxon>Companilactobacillus</taxon>
    </lineage>
</organism>
<protein>
    <recommendedName>
        <fullName evidence="5">Gram-positive cocci surface proteins LPxTG domain-containing protein</fullName>
    </recommendedName>
</protein>
<feature type="compositionally biased region" description="Low complexity" evidence="1">
    <location>
        <begin position="708"/>
        <end position="766"/>
    </location>
</feature>
<feature type="compositionally biased region" description="Polar residues" evidence="1">
    <location>
        <begin position="43"/>
        <end position="59"/>
    </location>
</feature>
<dbReference type="STRING" id="1423811.FC72_GL001787"/>
<comment type="caution">
    <text evidence="3">The sequence shown here is derived from an EMBL/GenBank/DDBJ whole genome shotgun (WGS) entry which is preliminary data.</text>
</comment>
<evidence type="ECO:0000256" key="1">
    <source>
        <dbReference type="SAM" id="MobiDB-lite"/>
    </source>
</evidence>
<sequence>MFGNIQLTEKYQTERKLFLTSATLIGLGAGMMIGTNVKADSTGEVNSDQDQTEQTTTLPKTDDSQATSPTDTDDNDSTSNSNEDTSTNDQSDFSFSQDSKGNYTVTGYTGAAQKAANGGVDPTYSTDITIPDIYKDSPVTAIGDNAFNNEAGSSDNLSIVDGLTSVTFGKNIQQIGNYAFAGNKLTSIYLPDSTWSIGSHAFENNQLSDIKFNSVQQIGDYAFANNKLTKVSLPDSTWSVGAYAFANNQINDINLNKATVINDYAFSDNDLSKLVIPDKTTTIGGYSFEGNHIDDLTLGSSLGTIGTSAFQNNDISGVITIPASVENIGDYAFLDNKITGLVFGDQTSGTSTDKLATIGTSAFQGNQIAGTLTLPELLTDIGDYAFDDNKITDLVLNNKVTKINTGVFENNELDELILPNNITNVGNSAFYNNKLENLSLDQGLDTIGTYSFAKNNLSGDLTVPSSVTSVGESAFADNGLTGVDLKGSLDNLGNNSFDSNDLQNINIEQNIKTVGDGSFSNQKHLSVDAEVSVTKALDVKKNIAKQLGLSVDSLSGLKFTLDNNLLDYDESKDELSLPKDYQGKDIVMKLILTSNGSNTGWYGTNDLELNLKKKMVIADVTIPSNLEHDPVVPKVEGQLGAQVRVVVPTVSGYTVSPASIYATVNDDTITANNSVIYRKNAEIDPDPDDDDSGSKTDPGTDSGKDTNNDSGKGSNSGSETKPDNNSGTNTDTNSNSKPNTNSNSNTGSKTNSNSSSDLNILSPSSNGQKNIERPNGFYNGRSGQASEIIVNDGNDFVKPANNDSRNMEISSNVPENSTKLPQTSEKSNVMTWIGVIILGFLGIFGFDKRKN</sequence>
<feature type="compositionally biased region" description="Low complexity" evidence="1">
    <location>
        <begin position="77"/>
        <end position="98"/>
    </location>
</feature>
<dbReference type="EMBL" id="AZDG01000006">
    <property type="protein sequence ID" value="KRK64937.1"/>
    <property type="molecule type" value="Genomic_DNA"/>
</dbReference>
<evidence type="ECO:0008006" key="5">
    <source>
        <dbReference type="Google" id="ProtNLM"/>
    </source>
</evidence>
<dbReference type="AlphaFoldDB" id="A0A0R1J7X6"/>
<evidence type="ECO:0000256" key="2">
    <source>
        <dbReference type="SAM" id="Phobius"/>
    </source>
</evidence>
<feature type="region of interest" description="Disordered" evidence="1">
    <location>
        <begin position="680"/>
        <end position="782"/>
    </location>
</feature>
<dbReference type="PANTHER" id="PTHR45661">
    <property type="entry name" value="SURFACE ANTIGEN"/>
    <property type="match status" value="1"/>
</dbReference>
<dbReference type="InterPro" id="IPR026906">
    <property type="entry name" value="LRR_5"/>
</dbReference>
<dbReference type="NCBIfam" id="TIGR01167">
    <property type="entry name" value="LPXTG_anchor"/>
    <property type="match status" value="1"/>
</dbReference>
<feature type="region of interest" description="Disordered" evidence="1">
    <location>
        <begin position="40"/>
        <end position="98"/>
    </location>
</feature>
<reference evidence="3 4" key="1">
    <citation type="journal article" date="2015" name="Genome Announc.">
        <title>Expanding the biotechnology potential of lactobacilli through comparative genomics of 213 strains and associated genera.</title>
        <authorList>
            <person name="Sun Z."/>
            <person name="Harris H.M."/>
            <person name="McCann A."/>
            <person name="Guo C."/>
            <person name="Argimon S."/>
            <person name="Zhang W."/>
            <person name="Yang X."/>
            <person name="Jeffery I.B."/>
            <person name="Cooney J.C."/>
            <person name="Kagawa T.F."/>
            <person name="Liu W."/>
            <person name="Song Y."/>
            <person name="Salvetti E."/>
            <person name="Wrobel A."/>
            <person name="Rasinkangas P."/>
            <person name="Parkhill J."/>
            <person name="Rea M.C."/>
            <person name="O'Sullivan O."/>
            <person name="Ritari J."/>
            <person name="Douillard F.P."/>
            <person name="Paul Ross R."/>
            <person name="Yang R."/>
            <person name="Briner A.E."/>
            <person name="Felis G.E."/>
            <person name="de Vos W.M."/>
            <person name="Barrangou R."/>
            <person name="Klaenhammer T.R."/>
            <person name="Caufield P.W."/>
            <person name="Cui Y."/>
            <person name="Zhang H."/>
            <person name="O'Toole P.W."/>
        </authorList>
    </citation>
    <scope>NUCLEOTIDE SEQUENCE [LARGE SCALE GENOMIC DNA]</scope>
    <source>
        <strain evidence="3 4">DSM 20183</strain>
    </source>
</reference>
<keyword evidence="4" id="KW-1185">Reference proteome</keyword>
<feature type="transmembrane region" description="Helical" evidence="2">
    <location>
        <begin position="829"/>
        <end position="846"/>
    </location>
</feature>
<evidence type="ECO:0000313" key="4">
    <source>
        <dbReference type="Proteomes" id="UP000050929"/>
    </source>
</evidence>
<keyword evidence="2" id="KW-0472">Membrane</keyword>
<dbReference type="InterPro" id="IPR053139">
    <property type="entry name" value="Surface_bspA-like"/>
</dbReference>
<dbReference type="Gene3D" id="3.80.10.10">
    <property type="entry name" value="Ribonuclease Inhibitor"/>
    <property type="match status" value="4"/>
</dbReference>
<keyword evidence="2" id="KW-0812">Transmembrane</keyword>
<dbReference type="PATRIC" id="fig|1423811.3.peg.1826"/>
<gene>
    <name evidence="3" type="ORF">FC72_GL001787</name>
</gene>
<dbReference type="Pfam" id="PF13306">
    <property type="entry name" value="LRR_5"/>
    <property type="match status" value="2"/>
</dbReference>
<accession>A0A0R1J7X6</accession>
<proteinExistence type="predicted"/>
<dbReference type="InterPro" id="IPR032675">
    <property type="entry name" value="LRR_dom_sf"/>
</dbReference>
<dbReference type="Proteomes" id="UP000050929">
    <property type="component" value="Unassembled WGS sequence"/>
</dbReference>
<keyword evidence="2" id="KW-1133">Transmembrane helix</keyword>
<dbReference type="OrthoDB" id="2456723at2"/>
<dbReference type="RefSeq" id="WP_057765003.1">
    <property type="nucleotide sequence ID" value="NZ_AZDG01000006.1"/>
</dbReference>
<dbReference type="PANTHER" id="PTHR45661:SF3">
    <property type="entry name" value="IG-LIKE DOMAIN-CONTAINING PROTEIN"/>
    <property type="match status" value="1"/>
</dbReference>